<dbReference type="PANTHER" id="PTHR43334:SF1">
    <property type="entry name" value="3-HYDROXYPROPIONATE--COA LIGASE [ADP-FORMING]"/>
    <property type="match status" value="1"/>
</dbReference>
<proteinExistence type="inferred from homology"/>
<accession>A0A558J617</accession>
<dbReference type="InterPro" id="IPR003781">
    <property type="entry name" value="CoA-bd"/>
</dbReference>
<evidence type="ECO:0000256" key="4">
    <source>
        <dbReference type="ARBA" id="ARBA00060888"/>
    </source>
</evidence>
<dbReference type="Pfam" id="PF13607">
    <property type="entry name" value="Succ_CoA_lig"/>
    <property type="match status" value="1"/>
</dbReference>
<feature type="domain" description="CoA-binding" evidence="5">
    <location>
        <begin position="17"/>
        <end position="112"/>
    </location>
</feature>
<evidence type="ECO:0000256" key="1">
    <source>
        <dbReference type="ARBA" id="ARBA00022598"/>
    </source>
</evidence>
<dbReference type="Gene3D" id="3.40.50.720">
    <property type="entry name" value="NAD(P)-binding Rossmann-like Domain"/>
    <property type="match status" value="1"/>
</dbReference>
<dbReference type="Gene3D" id="3.40.50.261">
    <property type="entry name" value="Succinyl-CoA synthetase domains"/>
    <property type="match status" value="2"/>
</dbReference>
<dbReference type="InterPro" id="IPR036291">
    <property type="entry name" value="NAD(P)-bd_dom_sf"/>
</dbReference>
<evidence type="ECO:0000256" key="3">
    <source>
        <dbReference type="ARBA" id="ARBA00022840"/>
    </source>
</evidence>
<keyword evidence="1" id="KW-0436">Ligase</keyword>
<comment type="similarity">
    <text evidence="4">In the N-terminal section; belongs to the acetate CoA ligase alpha subunit family.</text>
</comment>
<dbReference type="SMART" id="SM00881">
    <property type="entry name" value="CoA_binding"/>
    <property type="match status" value="1"/>
</dbReference>
<dbReference type="InterPro" id="IPR016102">
    <property type="entry name" value="Succinyl-CoA_synth-like"/>
</dbReference>
<dbReference type="PANTHER" id="PTHR43334">
    <property type="entry name" value="ACETATE--COA LIGASE [ADP-FORMING]"/>
    <property type="match status" value="1"/>
</dbReference>
<comment type="caution">
    <text evidence="6">The sequence shown here is derived from an EMBL/GenBank/DDBJ whole genome shotgun (WGS) entry which is preliminary data.</text>
</comment>
<evidence type="ECO:0000259" key="5">
    <source>
        <dbReference type="SMART" id="SM00881"/>
    </source>
</evidence>
<keyword evidence="3" id="KW-0067">ATP-binding</keyword>
<dbReference type="EMBL" id="VNFE01000004">
    <property type="protein sequence ID" value="TVU89098.1"/>
    <property type="molecule type" value="Genomic_DNA"/>
</dbReference>
<evidence type="ECO:0000256" key="2">
    <source>
        <dbReference type="ARBA" id="ARBA00022741"/>
    </source>
</evidence>
<dbReference type="Pfam" id="PF13380">
    <property type="entry name" value="CoA_binding_2"/>
    <property type="match status" value="1"/>
</dbReference>
<dbReference type="InterPro" id="IPR051538">
    <property type="entry name" value="Acyl-CoA_Synth/Transferase"/>
</dbReference>
<gene>
    <name evidence="6" type="ORF">FQP89_13870</name>
</gene>
<dbReference type="Pfam" id="PF13549">
    <property type="entry name" value="ATP-grasp_5"/>
    <property type="match status" value="1"/>
</dbReference>
<dbReference type="FunFam" id="3.30.1490.20:FF:000020">
    <property type="entry name" value="Protein lysine acetyltransferase"/>
    <property type="match status" value="1"/>
</dbReference>
<organism evidence="6 7">
    <name type="scientific">Vreelandella titanicae</name>
    <dbReference type="NCBI Taxonomy" id="664683"/>
    <lineage>
        <taxon>Bacteria</taxon>
        <taxon>Pseudomonadati</taxon>
        <taxon>Pseudomonadota</taxon>
        <taxon>Gammaproteobacteria</taxon>
        <taxon>Oceanospirillales</taxon>
        <taxon>Halomonadaceae</taxon>
        <taxon>Vreelandella</taxon>
    </lineage>
</organism>
<dbReference type="SUPFAM" id="SSF56059">
    <property type="entry name" value="Glutathione synthetase ATP-binding domain-like"/>
    <property type="match status" value="1"/>
</dbReference>
<reference evidence="6 7" key="1">
    <citation type="submission" date="2019-07" db="EMBL/GenBank/DDBJ databases">
        <title>Diversity of Bacteria from Kongsfjorden, Arctic.</title>
        <authorList>
            <person name="Yu Y."/>
        </authorList>
    </citation>
    <scope>NUCLEOTIDE SEQUENCE [LARGE SCALE GENOMIC DNA]</scope>
    <source>
        <strain evidence="6 7">SM1922</strain>
    </source>
</reference>
<dbReference type="SUPFAM" id="SSF52210">
    <property type="entry name" value="Succinyl-CoA synthetase domains"/>
    <property type="match status" value="2"/>
</dbReference>
<dbReference type="InterPro" id="IPR013815">
    <property type="entry name" value="ATP_grasp_subdomain_1"/>
</dbReference>
<dbReference type="Gene3D" id="3.30.470.20">
    <property type="entry name" value="ATP-grasp fold, B domain"/>
    <property type="match status" value="1"/>
</dbReference>
<dbReference type="GO" id="GO:0016874">
    <property type="term" value="F:ligase activity"/>
    <property type="evidence" value="ECO:0007669"/>
    <property type="project" value="UniProtKB-KW"/>
</dbReference>
<dbReference type="Proteomes" id="UP000317288">
    <property type="component" value="Unassembled WGS sequence"/>
</dbReference>
<evidence type="ECO:0000313" key="6">
    <source>
        <dbReference type="EMBL" id="TVU89098.1"/>
    </source>
</evidence>
<sequence>MNPIEGHLPSRSPLHAILAPQSIAVIGASADPTKRGYKAMVGLIKGGYRGAIYPVNPKATMILGIKAWSSIAAIPDTPALALLCTPAVSVPGLIAECGRQGIKGAVVLASGFAETGPAGVLLEQAMMAQAQAHGVRIIGPNTSGMFNLHHAINLLALDNVKPGGIGIVSQSGNMLLALALEAQHNGQVGFSTYIGPGNQSDIGFNDYLRYLGEDENTRVATLYVEGFRDGRKFLDVAREVTAVKPVVVYKSGATEQGQQAASSHTGALAGSYQMSVDLLRQAGVSVVQYSDEILPVAEGLGLLQKAAGKRVAVIADGGGQATIAADRLAEAGLVLAELADSTRAKLREILFPQASTANPVDVAGSSDSHPSLLAMCMQAVAEDDNVDSLFLVGMFGGYGLRFDESLHADEMRGAEMMIELAQATQKPLVIYSLYAPIKPPALRRLHAAGLPIYASIEHAVRVLAALAERGAYLTQYQHTQNERTPNGRGERAHATNAAPRVLGQRLIDTAKQQQRDLLEFEAKALLLEHGIQVPTERVAVSADELTQIAAEFGQQPLAMKVVSKDILHKSDAGGVMLNLRGEAELRAAYHTIMGAAHAYNAQANIEGVLVTPMAEKGVEVIIGMLRDPIFGPVLMFGLGGIFVEVLEDVAFRALPMTRSDAVSMVAQIKAQKVLKGVRGAAAIDNNALVELLMRVAHIVEAYPAIKELDLNPVVLYPADHAQPYAIVDARIIVEREQ</sequence>
<evidence type="ECO:0000313" key="7">
    <source>
        <dbReference type="Proteomes" id="UP000317288"/>
    </source>
</evidence>
<dbReference type="SUPFAM" id="SSF51735">
    <property type="entry name" value="NAD(P)-binding Rossmann-fold domains"/>
    <property type="match status" value="1"/>
</dbReference>
<dbReference type="RefSeq" id="WP_144812032.1">
    <property type="nucleotide sequence ID" value="NZ_VNFE01000004.1"/>
</dbReference>
<dbReference type="AlphaFoldDB" id="A0A558J617"/>
<name>A0A558J617_9GAMM</name>
<keyword evidence="2" id="KW-0547">Nucleotide-binding</keyword>
<dbReference type="GO" id="GO:0005524">
    <property type="term" value="F:ATP binding"/>
    <property type="evidence" value="ECO:0007669"/>
    <property type="project" value="UniProtKB-KW"/>
</dbReference>
<dbReference type="Gene3D" id="3.30.1490.20">
    <property type="entry name" value="ATP-grasp fold, A domain"/>
    <property type="match status" value="1"/>
</dbReference>
<protein>
    <submittedName>
        <fullName evidence="6">CoA-binding protein</fullName>
    </submittedName>
</protein>
<dbReference type="InterPro" id="IPR032875">
    <property type="entry name" value="Succ_CoA_lig_flav_dom"/>
</dbReference>